<feature type="transmembrane region" description="Helical" evidence="6">
    <location>
        <begin position="313"/>
        <end position="332"/>
    </location>
</feature>
<dbReference type="EC" id="2.3.2.3" evidence="6"/>
<evidence type="ECO:0000256" key="6">
    <source>
        <dbReference type="RuleBase" id="RU363042"/>
    </source>
</evidence>
<keyword evidence="3 6" id="KW-0812">Transmembrane</keyword>
<dbReference type="GO" id="GO:0050071">
    <property type="term" value="F:phosphatidylglycerol lysyltransferase activity"/>
    <property type="evidence" value="ECO:0007669"/>
    <property type="project" value="UniProtKB-EC"/>
</dbReference>
<dbReference type="RefSeq" id="WP_339395028.1">
    <property type="nucleotide sequence ID" value="NZ_JBBFGL010000003.1"/>
</dbReference>
<feature type="transmembrane region" description="Helical" evidence="6">
    <location>
        <begin position="15"/>
        <end position="32"/>
    </location>
</feature>
<keyword evidence="6" id="KW-0443">Lipid metabolism</keyword>
<proteinExistence type="inferred from homology"/>
<feature type="transmembrane region" description="Helical" evidence="6">
    <location>
        <begin position="165"/>
        <end position="186"/>
    </location>
</feature>
<dbReference type="InterPro" id="IPR022791">
    <property type="entry name" value="L-PG_synthase/AglD"/>
</dbReference>
<comment type="caution">
    <text evidence="7">The sequence shown here is derived from an EMBL/GenBank/DDBJ whole genome shotgun (WGS) entry which is preliminary data.</text>
</comment>
<evidence type="ECO:0000313" key="7">
    <source>
        <dbReference type="EMBL" id="MEJ5195435.1"/>
    </source>
</evidence>
<evidence type="ECO:0000256" key="4">
    <source>
        <dbReference type="ARBA" id="ARBA00022989"/>
    </source>
</evidence>
<dbReference type="PANTHER" id="PTHR39087">
    <property type="entry name" value="UPF0104 MEMBRANE PROTEIN MJ1595"/>
    <property type="match status" value="1"/>
</dbReference>
<evidence type="ECO:0000256" key="2">
    <source>
        <dbReference type="ARBA" id="ARBA00022475"/>
    </source>
</evidence>
<dbReference type="GO" id="GO:0005886">
    <property type="term" value="C:plasma membrane"/>
    <property type="evidence" value="ECO:0007669"/>
    <property type="project" value="UniProtKB-SubCell"/>
</dbReference>
<accession>A0AB35Y7W2</accession>
<evidence type="ECO:0000256" key="1">
    <source>
        <dbReference type="ARBA" id="ARBA00004651"/>
    </source>
</evidence>
<keyword evidence="2" id="KW-1003">Cell membrane</keyword>
<comment type="similarity">
    <text evidence="6">Belongs to the LPG synthase family.</text>
</comment>
<sequence length="347" mass="38393">MSQPTSAAPSRKKTTFSLLVLAALTGIIVLLFKDHWAEITAALSQLSAWQVLVVLAIGLSYPLLEGCVAWVIVRSRIPGFRLRQGIDTAWCGTFGNVVTLGAGAVPVQTWYLHRCGLPVGPGVGLMTLQYVFHKTTVLLYATVMLLLQHRWLAANTTGVMNYLPMAYAVVAAIIVVLVLVCVSPLVQDLARWLMRLLPKTEKWQQRRADWQQQLDVLGEESRRLLADKPRCAEILALQAVKLFGLFCLPYLCIRFMGLSPLGFWQVQLLTSLMLFLSNALPNVAGMGSIETAFLLVFGSFLERGEVMSVMMLYRIASYYVVFAASAVGFFIAQRHLGQMGAELPKEV</sequence>
<feature type="transmembrane region" description="Helical" evidence="6">
    <location>
        <begin position="283"/>
        <end position="301"/>
    </location>
</feature>
<organism evidence="7 8">
    <name type="scientific">Faecalibacterium wellingii</name>
    <dbReference type="NCBI Taxonomy" id="2929491"/>
    <lineage>
        <taxon>Bacteria</taxon>
        <taxon>Bacillati</taxon>
        <taxon>Bacillota</taxon>
        <taxon>Clostridia</taxon>
        <taxon>Eubacteriales</taxon>
        <taxon>Oscillospiraceae</taxon>
        <taxon>Faecalibacterium</taxon>
    </lineage>
</organism>
<feature type="transmembrane region" description="Helical" evidence="6">
    <location>
        <begin position="135"/>
        <end position="153"/>
    </location>
</feature>
<keyword evidence="4 6" id="KW-1133">Transmembrane helix</keyword>
<reference evidence="7" key="1">
    <citation type="submission" date="2024-03" db="EMBL/GenBank/DDBJ databases">
        <authorList>
            <person name="Plomp N."/>
            <person name="Harmsen H.J."/>
        </authorList>
    </citation>
    <scope>NUCLEOTIDE SEQUENCE</scope>
    <source>
        <strain evidence="7">HTF-128</strain>
    </source>
</reference>
<evidence type="ECO:0000313" key="8">
    <source>
        <dbReference type="Proteomes" id="UP001373196"/>
    </source>
</evidence>
<dbReference type="AlphaFoldDB" id="A0AB35Y7W2"/>
<keyword evidence="5 6" id="KW-0472">Membrane</keyword>
<feature type="transmembrane region" description="Helical" evidence="6">
    <location>
        <begin position="52"/>
        <end position="73"/>
    </location>
</feature>
<dbReference type="GO" id="GO:0006629">
    <property type="term" value="P:lipid metabolic process"/>
    <property type="evidence" value="ECO:0007669"/>
    <property type="project" value="UniProtKB-KW"/>
</dbReference>
<comment type="subcellular location">
    <subcellularLocation>
        <location evidence="1 6">Cell membrane</location>
        <topology evidence="1 6">Multi-pass membrane protein</topology>
    </subcellularLocation>
</comment>
<comment type="function">
    <text evidence="6">Catalyzes the transfer of a lysyl group from L-lysyl-tRNA(Lys) to membrane-bound phosphatidylglycerol (PG), which produces lysylphosphatidylglycerol (LPG), a major component of the bacterial membrane with a positive net charge. LPG synthesis contributes to bacterial virulence as it is involved in the resistance mechanism against cationic antimicrobial peptides (CAMP) produces by the host's immune system (defensins, cathelicidins) and by the competing microorganisms.</text>
</comment>
<comment type="catalytic activity">
    <reaction evidence="6">
        <text>L-lysyl-tRNA(Lys) + a 1,2-diacyl-sn-glycero-3-phospho-(1'-sn-glycerol) = a 1,2-diacyl-sn-glycero-3-phospho-1'-(3'-O-L-lysyl)-sn-glycerol + tRNA(Lys)</text>
        <dbReference type="Rhea" id="RHEA:10668"/>
        <dbReference type="Rhea" id="RHEA-COMP:9696"/>
        <dbReference type="Rhea" id="RHEA-COMP:9697"/>
        <dbReference type="ChEBI" id="CHEBI:64716"/>
        <dbReference type="ChEBI" id="CHEBI:75792"/>
        <dbReference type="ChEBI" id="CHEBI:78442"/>
        <dbReference type="ChEBI" id="CHEBI:78529"/>
        <dbReference type="EC" id="2.3.2.3"/>
    </reaction>
</comment>
<dbReference type="Proteomes" id="UP001373196">
    <property type="component" value="Unassembled WGS sequence"/>
</dbReference>
<dbReference type="EMBL" id="JBBFGL010000003">
    <property type="protein sequence ID" value="MEJ5195435.1"/>
    <property type="molecule type" value="Genomic_DNA"/>
</dbReference>
<evidence type="ECO:0000256" key="3">
    <source>
        <dbReference type="ARBA" id="ARBA00022692"/>
    </source>
</evidence>
<dbReference type="PANTHER" id="PTHR39087:SF2">
    <property type="entry name" value="UPF0104 MEMBRANE PROTEIN MJ1595"/>
    <property type="match status" value="1"/>
</dbReference>
<evidence type="ECO:0000256" key="5">
    <source>
        <dbReference type="ARBA" id="ARBA00023136"/>
    </source>
</evidence>
<protein>
    <recommendedName>
        <fullName evidence="6">Phosphatidylglycerol lysyltransferase</fullName>
        <ecNumber evidence="6">2.3.2.3</ecNumber>
    </recommendedName>
    <alternativeName>
        <fullName evidence="6">Lysylphosphatidylglycerol synthase</fullName>
    </alternativeName>
</protein>
<name>A0AB35Y7W2_9FIRM</name>
<dbReference type="GO" id="GO:0046677">
    <property type="term" value="P:response to antibiotic"/>
    <property type="evidence" value="ECO:0007669"/>
    <property type="project" value="UniProtKB-KW"/>
</dbReference>
<keyword evidence="6" id="KW-0046">Antibiotic resistance</keyword>
<gene>
    <name evidence="6" type="primary">mprF</name>
    <name evidence="7" type="ORF">WF834_04475</name>
</gene>
<keyword evidence="6" id="KW-0808">Transferase</keyword>
<dbReference type="Pfam" id="PF03706">
    <property type="entry name" value="LPG_synthase_TM"/>
    <property type="match status" value="1"/>
</dbReference>